<evidence type="ECO:0000313" key="7">
    <source>
        <dbReference type="Proteomes" id="UP000184383"/>
    </source>
</evidence>
<evidence type="ECO:0000259" key="5">
    <source>
        <dbReference type="PROSITE" id="PS51891"/>
    </source>
</evidence>
<feature type="domain" description="CENP-V/GFA" evidence="5">
    <location>
        <begin position="3"/>
        <end position="115"/>
    </location>
</feature>
<dbReference type="STRING" id="1073089.A0A1L9R8I4"/>
<dbReference type="GO" id="GO:0046872">
    <property type="term" value="F:metal ion binding"/>
    <property type="evidence" value="ECO:0007669"/>
    <property type="project" value="UniProtKB-KW"/>
</dbReference>
<accession>A0A1L9R8I4</accession>
<keyword evidence="3" id="KW-0862">Zinc</keyword>
<dbReference type="Pfam" id="PF04828">
    <property type="entry name" value="GFA"/>
    <property type="match status" value="1"/>
</dbReference>
<evidence type="ECO:0000256" key="4">
    <source>
        <dbReference type="ARBA" id="ARBA00023239"/>
    </source>
</evidence>
<proteinExistence type="inferred from homology"/>
<name>A0A1L9R8I4_ASPWE</name>
<keyword evidence="4" id="KW-0456">Lyase</keyword>
<reference evidence="7" key="1">
    <citation type="journal article" date="2017" name="Genome Biol.">
        <title>Comparative genomics reveals high biological diversity and specific adaptations in the industrially and medically important fungal genus Aspergillus.</title>
        <authorList>
            <person name="de Vries R.P."/>
            <person name="Riley R."/>
            <person name="Wiebenga A."/>
            <person name="Aguilar-Osorio G."/>
            <person name="Amillis S."/>
            <person name="Uchima C.A."/>
            <person name="Anderluh G."/>
            <person name="Asadollahi M."/>
            <person name="Askin M."/>
            <person name="Barry K."/>
            <person name="Battaglia E."/>
            <person name="Bayram O."/>
            <person name="Benocci T."/>
            <person name="Braus-Stromeyer S.A."/>
            <person name="Caldana C."/>
            <person name="Canovas D."/>
            <person name="Cerqueira G.C."/>
            <person name="Chen F."/>
            <person name="Chen W."/>
            <person name="Choi C."/>
            <person name="Clum A."/>
            <person name="Dos Santos R.A."/>
            <person name="Damasio A.R."/>
            <person name="Diallinas G."/>
            <person name="Emri T."/>
            <person name="Fekete E."/>
            <person name="Flipphi M."/>
            <person name="Freyberg S."/>
            <person name="Gallo A."/>
            <person name="Gournas C."/>
            <person name="Habgood R."/>
            <person name="Hainaut M."/>
            <person name="Harispe M.L."/>
            <person name="Henrissat B."/>
            <person name="Hilden K.S."/>
            <person name="Hope R."/>
            <person name="Hossain A."/>
            <person name="Karabika E."/>
            <person name="Karaffa L."/>
            <person name="Karanyi Z."/>
            <person name="Krasevec N."/>
            <person name="Kuo A."/>
            <person name="Kusch H."/>
            <person name="LaButti K."/>
            <person name="Lagendijk E.L."/>
            <person name="Lapidus A."/>
            <person name="Levasseur A."/>
            <person name="Lindquist E."/>
            <person name="Lipzen A."/>
            <person name="Logrieco A.F."/>
            <person name="MacCabe A."/>
            <person name="Maekelae M.R."/>
            <person name="Malavazi I."/>
            <person name="Melin P."/>
            <person name="Meyer V."/>
            <person name="Mielnichuk N."/>
            <person name="Miskei M."/>
            <person name="Molnar A.P."/>
            <person name="Mule G."/>
            <person name="Ngan C.Y."/>
            <person name="Orejas M."/>
            <person name="Orosz E."/>
            <person name="Ouedraogo J.P."/>
            <person name="Overkamp K.M."/>
            <person name="Park H.-S."/>
            <person name="Perrone G."/>
            <person name="Piumi F."/>
            <person name="Punt P.J."/>
            <person name="Ram A.F."/>
            <person name="Ramon A."/>
            <person name="Rauscher S."/>
            <person name="Record E."/>
            <person name="Riano-Pachon D.M."/>
            <person name="Robert V."/>
            <person name="Roehrig J."/>
            <person name="Ruller R."/>
            <person name="Salamov A."/>
            <person name="Salih N.S."/>
            <person name="Samson R.A."/>
            <person name="Sandor E."/>
            <person name="Sanguinetti M."/>
            <person name="Schuetze T."/>
            <person name="Sepcic K."/>
            <person name="Shelest E."/>
            <person name="Sherlock G."/>
            <person name="Sophianopoulou V."/>
            <person name="Squina F.M."/>
            <person name="Sun H."/>
            <person name="Susca A."/>
            <person name="Todd R.B."/>
            <person name="Tsang A."/>
            <person name="Unkles S.E."/>
            <person name="van de Wiele N."/>
            <person name="van Rossen-Uffink D."/>
            <person name="Oliveira J.V."/>
            <person name="Vesth T.C."/>
            <person name="Visser J."/>
            <person name="Yu J.-H."/>
            <person name="Zhou M."/>
            <person name="Andersen M.R."/>
            <person name="Archer D.B."/>
            <person name="Baker S.E."/>
            <person name="Benoit I."/>
            <person name="Brakhage A.A."/>
            <person name="Braus G.H."/>
            <person name="Fischer R."/>
            <person name="Frisvad J.C."/>
            <person name="Goldman G.H."/>
            <person name="Houbraken J."/>
            <person name="Oakley B."/>
            <person name="Pocsi I."/>
            <person name="Scazzocchio C."/>
            <person name="Seiboth B."/>
            <person name="vanKuyk P.A."/>
            <person name="Wortman J."/>
            <person name="Dyer P.S."/>
            <person name="Grigoriev I.V."/>
        </authorList>
    </citation>
    <scope>NUCLEOTIDE SEQUENCE [LARGE SCALE GENOMIC DNA]</scope>
    <source>
        <strain evidence="7">DTO 134E9</strain>
    </source>
</reference>
<dbReference type="PANTHER" id="PTHR33337:SF40">
    <property type="entry name" value="CENP-V_GFA DOMAIN-CONTAINING PROTEIN-RELATED"/>
    <property type="match status" value="1"/>
</dbReference>
<sequence>MPYTGQCNCESIRITLPEKPANCMLCHCTNCKRAGGGPCSLNYVVDLDDMSVEDPTGALKIFNDTKSLSGNVAQRHFCSNCGSPVVTKTPGVPGKGFLKAALFDSISPPGGHFFEQSKLEWFNAHL</sequence>
<organism evidence="6 7">
    <name type="scientific">Aspergillus wentii DTO 134E9</name>
    <dbReference type="NCBI Taxonomy" id="1073089"/>
    <lineage>
        <taxon>Eukaryota</taxon>
        <taxon>Fungi</taxon>
        <taxon>Dikarya</taxon>
        <taxon>Ascomycota</taxon>
        <taxon>Pezizomycotina</taxon>
        <taxon>Eurotiomycetes</taxon>
        <taxon>Eurotiomycetidae</taxon>
        <taxon>Eurotiales</taxon>
        <taxon>Aspergillaceae</taxon>
        <taxon>Aspergillus</taxon>
        <taxon>Aspergillus subgen. Cremei</taxon>
    </lineage>
</organism>
<evidence type="ECO:0000313" key="6">
    <source>
        <dbReference type="EMBL" id="OJJ31236.1"/>
    </source>
</evidence>
<dbReference type="InterPro" id="IPR011057">
    <property type="entry name" value="Mss4-like_sf"/>
</dbReference>
<keyword evidence="7" id="KW-1185">Reference proteome</keyword>
<dbReference type="PROSITE" id="PS51891">
    <property type="entry name" value="CENP_V_GFA"/>
    <property type="match status" value="1"/>
</dbReference>
<evidence type="ECO:0000256" key="3">
    <source>
        <dbReference type="ARBA" id="ARBA00022833"/>
    </source>
</evidence>
<dbReference type="RefSeq" id="XP_040684913.1">
    <property type="nucleotide sequence ID" value="XM_040831486.1"/>
</dbReference>
<evidence type="ECO:0000256" key="2">
    <source>
        <dbReference type="ARBA" id="ARBA00022723"/>
    </source>
</evidence>
<dbReference type="AlphaFoldDB" id="A0A1L9R8I4"/>
<gene>
    <name evidence="6" type="ORF">ASPWEDRAFT_176326</name>
</gene>
<protein>
    <recommendedName>
        <fullName evidence="5">CENP-V/GFA domain-containing protein</fullName>
    </recommendedName>
</protein>
<keyword evidence="2" id="KW-0479">Metal-binding</keyword>
<dbReference type="OrthoDB" id="9985472at2759"/>
<dbReference type="PANTHER" id="PTHR33337">
    <property type="entry name" value="GFA DOMAIN-CONTAINING PROTEIN"/>
    <property type="match status" value="1"/>
</dbReference>
<comment type="similarity">
    <text evidence="1">Belongs to the Gfa family.</text>
</comment>
<dbReference type="SUPFAM" id="SSF51316">
    <property type="entry name" value="Mss4-like"/>
    <property type="match status" value="1"/>
</dbReference>
<dbReference type="Proteomes" id="UP000184383">
    <property type="component" value="Unassembled WGS sequence"/>
</dbReference>
<dbReference type="EMBL" id="KV878216">
    <property type="protein sequence ID" value="OJJ31236.1"/>
    <property type="molecule type" value="Genomic_DNA"/>
</dbReference>
<dbReference type="VEuPathDB" id="FungiDB:ASPWEDRAFT_176326"/>
<dbReference type="GeneID" id="63747334"/>
<dbReference type="Gene3D" id="3.90.1590.10">
    <property type="entry name" value="glutathione-dependent formaldehyde- activating enzyme (gfa)"/>
    <property type="match status" value="1"/>
</dbReference>
<evidence type="ECO:0000256" key="1">
    <source>
        <dbReference type="ARBA" id="ARBA00005495"/>
    </source>
</evidence>
<dbReference type="InterPro" id="IPR006913">
    <property type="entry name" value="CENP-V/GFA"/>
</dbReference>
<dbReference type="GO" id="GO:0016846">
    <property type="term" value="F:carbon-sulfur lyase activity"/>
    <property type="evidence" value="ECO:0007669"/>
    <property type="project" value="InterPro"/>
</dbReference>